<protein>
    <submittedName>
        <fullName evidence="6 8">Alpha-2-macroglobulin</fullName>
    </submittedName>
</protein>
<evidence type="ECO:0000313" key="8">
    <source>
        <dbReference type="EMBL" id="TYA39925.1"/>
    </source>
</evidence>
<dbReference type="SMART" id="SM01360">
    <property type="entry name" value="A2M"/>
    <property type="match status" value="1"/>
</dbReference>
<dbReference type="InterPro" id="IPR011625">
    <property type="entry name" value="A2M_N_BRD"/>
</dbReference>
<dbReference type="EMBL" id="CP012959">
    <property type="protein sequence ID" value="AMQ93463.1"/>
    <property type="molecule type" value="Genomic_DNA"/>
</dbReference>
<dbReference type="InterPro" id="IPR001599">
    <property type="entry name" value="Macroglobln_a2"/>
</dbReference>
<gene>
    <name evidence="6" type="ORF">ACT75_02480</name>
    <name evidence="7" type="ORF">CQR80_00825</name>
    <name evidence="8" type="ORF">FXB79_01635</name>
</gene>
<dbReference type="GO" id="GO:0004866">
    <property type="term" value="F:endopeptidase inhibitor activity"/>
    <property type="evidence" value="ECO:0007669"/>
    <property type="project" value="InterPro"/>
</dbReference>
<dbReference type="Proteomes" id="UP000226080">
    <property type="component" value="Unassembled WGS sequence"/>
</dbReference>
<reference evidence="6 9" key="1">
    <citation type="submission" date="2015-10" db="EMBL/GenBank/DDBJ databases">
        <title>Tn-seq of a polymicrobial infection.</title>
        <authorList>
            <person name="Stacy A."/>
            <person name="Rumbaugh K.P."/>
            <person name="Whiteley M."/>
        </authorList>
    </citation>
    <scope>NUCLEOTIDE SEQUENCE [LARGE SCALE GENOMIC DNA]</scope>
    <source>
        <strain evidence="6 9">624</strain>
    </source>
</reference>
<dbReference type="PANTHER" id="PTHR40094:SF1">
    <property type="entry name" value="UBIQUITIN DOMAIN-CONTAINING PROTEIN"/>
    <property type="match status" value="1"/>
</dbReference>
<dbReference type="InterPro" id="IPR041203">
    <property type="entry name" value="Bact_A2M_MG5"/>
</dbReference>
<dbReference type="Pfam" id="PF00207">
    <property type="entry name" value="A2M"/>
    <property type="match status" value="1"/>
</dbReference>
<feature type="signal peptide" evidence="3">
    <location>
        <begin position="1"/>
        <end position="24"/>
    </location>
</feature>
<dbReference type="Proteomes" id="UP000323012">
    <property type="component" value="Unassembled WGS sequence"/>
</dbReference>
<keyword evidence="10" id="KW-1185">Reference proteome</keyword>
<sequence length="1923" mass="214725">MQGKIKFSVLGALVLAAAAGGAYWYQHQKTDGGNTIKVKFNPIEQTSYGQFGEGQTTNTIYPLNVEFSGAAAPIDKVKSEITQGIKMEPAIEGKWIWSSDYLLSFTPTQDWPTGQEYKITLDKKVLNPSLTYAKSVTDTHSVKTQPFSVVESESEFYQDPNLSHIRHALTHLVFSNPVDPKDLEKAVEVNLVHKNQDQSLNLINPLKFKIRYSDNKLEAWIRSDELSLSTQPNQFVQTKISRALRAKTGVNTLEREITKLVQVPSKYSLQNSHNSFKIVNNQKNEADQVLTFNFNYGVKGKDIADNLSAVLLPEPPEGKSWEVEKLTEAVVKRGERIQPELIPSERPYANNQSFRFNIPEGRCLYLQLDNKFTALGGYQLKKAIGSLECAPNYPTYVNFVGKGSLLSQYGDGKVTLAVRNTDRVRLDIGRVQAEQLRHVANLNSKNFQKPDLGNLKFDDIATFKTETLTVANRDPRKSDYLSVDLSQRGLPKQGIFWVKASAVNAKDKSEGGSLKDRGDDDGYYFDADPDSQKSDYRLIILTDLGIIAKKAADGTQSVFVQSIASGAPVSSALVKVISRNNTVIASQYTNRLGVAQLPSLENYKQELEPVMYLVARGQDQSFLPIDKSDRTLDFSRFDIRGQEMSQEQNAIKTFLFNDRGIYRPGESVHIGMISKALDWKKSLANVPLTLEVTSPSGKTQWQKNIRVSESGFNELTYPLSDSAETGEWLAHIYIGQQQEKIDVGSMTFQVQEFEPDTLRINTMFDNSQQLGWVSPQDLNATVHLTNLFGTPAQKRRVAANIMLHAIFPSFPQYKNYQFYDNQRNKNAILLETELQDQTTDNNGNAIFALNLEHEAENTVQMLYFTADGYENNSGRGVSKVQSILVSAQPWLVGYSSAQDLNYLREKSESKVNLIAINPSLQKTSVRGLSAVLMERKYVSVLTEQRSGAYKYESKMVESQLDEKPLNIDQNGSDFALNTERSGDFVLVINNQYGETVNRIPYTVIGNSNVTVAMDKNTELKLNLNKKQFMPGEEIEVAINAPYAGSGLITIERERVYTHKWFKSTTNRSVQKIRIPENFEGSGYINVQFSRDMQSDDIFTSPLSYGVAPFSVNVDNHRLKVNLSAPQQVKSGEKVKFTLSTDRPSKAVIYAVNEGILQVAGHRQEDPLQFFFPKYALQVETLQILDLILPEFRKVLQFAQTGGDAEETAALAKAIAANTNPFKRKTDKPAVFWSNIIDVDGTKTVTYQVPQGFNGNLKVMAIAVTNDGLQMSIGQTETLVRDDMVLSPTAPITLAPNDETKVSLTVSNNTKSKQNVLVQLNVAPQFQVLSNAQTAIMLEPMSEGVVNFQLKATDQLGSGILYFTAAYLDEQQQPAQVERKYGISVRPLTAKQQFIKVGEVAANQQAQSGFPNVLFPQLREQTALISPAPLALAQGISSYLGNYDNLCTEQIISAAIPNLLFANNPEYQSLLGILSQVGDNAATQSSKQQIESNLNRVFSLLPARQTVNEGFGLWSGLDADDGFLTAYVAHFLIEAQEHGVQLPAAWITPNGLFNKSITVLERLSRPESEDDLAMLRQRAYATYLLARLGQVPSDSLLSIRSLLERNFKAEEWRFDLTVAWLAGAYQLVKQEEDADNLISNVMAKFNNSQPKNVWFYRDYLDPLIEKGTVLYVLARHFPEQAEQLSDTLLSSIVKDLNDNRYNTLSSAMVLLALDAYSKQHAEQIANLHIQQDGQNIGGVQGAFVLANINADKAQLNFVNQSTQKAWYTISQSGYVQQAPAEAIKNGVEIDRTYLDQEGKPVTSVKLGDVINVQVRVRSLQNELDNMVITDLYPAGFEVVNSNGDETVNVKEGDVIYMFNFIHRDLREDRMLSYGSVGDTTTVINYQLKAVNAGKFQIPRAYTENMYNRTVNAQSVDKGYIEVIQ</sequence>
<evidence type="ECO:0000259" key="5">
    <source>
        <dbReference type="SMART" id="SM01360"/>
    </source>
</evidence>
<keyword evidence="2 3" id="KW-0732">Signal</keyword>
<dbReference type="Pfam" id="PF01835">
    <property type="entry name" value="MG2"/>
    <property type="match status" value="1"/>
</dbReference>
<organism evidence="8 11">
    <name type="scientific">Aggregatibacter actinomycetemcomitans</name>
    <name type="common">Actinobacillus actinomycetemcomitans</name>
    <name type="synonym">Haemophilus actinomycetemcomitans</name>
    <dbReference type="NCBI Taxonomy" id="714"/>
    <lineage>
        <taxon>Bacteria</taxon>
        <taxon>Pseudomonadati</taxon>
        <taxon>Pseudomonadota</taxon>
        <taxon>Gammaproteobacteria</taxon>
        <taxon>Pasteurellales</taxon>
        <taxon>Pasteurellaceae</taxon>
        <taxon>Aggregatibacter</taxon>
    </lineage>
</organism>
<dbReference type="KEGG" id="aact:ACT75_02480"/>
<dbReference type="InterPro" id="IPR002890">
    <property type="entry name" value="MG2"/>
</dbReference>
<dbReference type="Pfam" id="PF17973">
    <property type="entry name" value="bMG10"/>
    <property type="match status" value="1"/>
</dbReference>
<dbReference type="EMBL" id="PCGW01000001">
    <property type="protein sequence ID" value="PHO21669.1"/>
    <property type="molecule type" value="Genomic_DNA"/>
</dbReference>
<dbReference type="InterPro" id="IPR008930">
    <property type="entry name" value="Terpenoid_cyclase/PrenylTrfase"/>
</dbReference>
<dbReference type="Pfam" id="PF07703">
    <property type="entry name" value="A2M_BRD"/>
    <property type="match status" value="1"/>
</dbReference>
<dbReference type="InterPro" id="IPR051802">
    <property type="entry name" value="YfhM-like"/>
</dbReference>
<reference evidence="8 11" key="3">
    <citation type="submission" date="2019-08" db="EMBL/GenBank/DDBJ databases">
        <title>Whole genome sequencing of Aggregatibacter actinomycetemcomitans cultured from blood stream infections in Denmark reveals a novel phylogenetic lineage expressing serotype a membrane O polysaccharide.</title>
        <authorList>
            <person name="Nedergaard S."/>
            <person name="Kobel C.M."/>
            <person name="Nielsen M.B."/>
            <person name="Moeller R.T."/>
            <person name="Jensen A.B."/>
            <person name="Noerskov-Lauritsen N."/>
        </authorList>
    </citation>
    <scope>NUCLEOTIDE SEQUENCE [LARGE SCALE GENOMIC DNA]</scope>
    <source>
        <strain evidence="8 11">PN_563</strain>
    </source>
</reference>
<dbReference type="InterPro" id="IPR021868">
    <property type="entry name" value="Alpha_2_Macroglob_MG3"/>
</dbReference>
<dbReference type="SMR" id="A0A5D0EP04"/>
<evidence type="ECO:0000256" key="3">
    <source>
        <dbReference type="SAM" id="SignalP"/>
    </source>
</evidence>
<evidence type="ECO:0000313" key="10">
    <source>
        <dbReference type="Proteomes" id="UP000226080"/>
    </source>
</evidence>
<feature type="chain" id="PRO_5044619503" evidence="3">
    <location>
        <begin position="25"/>
        <end position="1923"/>
    </location>
</feature>
<proteinExistence type="inferred from homology"/>
<feature type="domain" description="Alpha-2-macroglobulin bait region" evidence="4">
    <location>
        <begin position="1019"/>
        <end position="1158"/>
    </location>
</feature>
<name>A0A5D0EP04_AGGAC</name>
<dbReference type="Pfam" id="PF17972">
    <property type="entry name" value="bMG5"/>
    <property type="match status" value="1"/>
</dbReference>
<dbReference type="Gene3D" id="1.50.10.20">
    <property type="match status" value="1"/>
</dbReference>
<dbReference type="EMBL" id="VSED01000002">
    <property type="protein sequence ID" value="TYA39925.1"/>
    <property type="molecule type" value="Genomic_DNA"/>
</dbReference>
<dbReference type="Pfam" id="PF11974">
    <property type="entry name" value="bMG3"/>
    <property type="match status" value="1"/>
</dbReference>
<reference evidence="7 10" key="2">
    <citation type="submission" date="2017-10" db="EMBL/GenBank/DDBJ databases">
        <title>Draft genome sequences of Aggregatibacter actinomycetemcomitans strains 310a and 310b.</title>
        <authorList>
            <person name="May A.C."/>
            <person name="Ohta H."/>
            <person name="Maeda H."/>
            <person name="Kokeguchi S."/>
            <person name="Cugini C."/>
        </authorList>
    </citation>
    <scope>NUCLEOTIDE SEQUENCE [LARGE SCALE GENOMIC DNA]</scope>
    <source>
        <strain evidence="7 10">310b</strain>
    </source>
</reference>
<dbReference type="InterPro" id="IPR041246">
    <property type="entry name" value="Bact_MG10"/>
</dbReference>
<dbReference type="RefSeq" id="WP_005543854.1">
    <property type="nucleotide sequence ID" value="NZ_CP012959.1"/>
</dbReference>
<evidence type="ECO:0000313" key="6">
    <source>
        <dbReference type="EMBL" id="AMQ93463.1"/>
    </source>
</evidence>
<dbReference type="Gene3D" id="2.60.40.3710">
    <property type="match status" value="1"/>
</dbReference>
<dbReference type="Proteomes" id="UP000072236">
    <property type="component" value="Chromosome"/>
</dbReference>
<dbReference type="PANTHER" id="PTHR40094">
    <property type="entry name" value="ALPHA-2-MACROGLOBULIN HOMOLOG"/>
    <property type="match status" value="1"/>
</dbReference>
<accession>A0A5D0EP04</accession>
<evidence type="ECO:0000256" key="2">
    <source>
        <dbReference type="ARBA" id="ARBA00022729"/>
    </source>
</evidence>
<dbReference type="CDD" id="cd02891">
    <property type="entry name" value="A2M_like"/>
    <property type="match status" value="1"/>
</dbReference>
<feature type="domain" description="Alpha-2-macroglobulin" evidence="5">
    <location>
        <begin position="1229"/>
        <end position="1319"/>
    </location>
</feature>
<evidence type="ECO:0000256" key="1">
    <source>
        <dbReference type="ARBA" id="ARBA00010556"/>
    </source>
</evidence>
<comment type="similarity">
    <text evidence="1">Belongs to the protease inhibitor I39 (alpha-2-macroglobulin) family. Bacterial alpha-2-macroglobulin subfamily.</text>
</comment>
<evidence type="ECO:0000313" key="7">
    <source>
        <dbReference type="EMBL" id="PHO21669.1"/>
    </source>
</evidence>
<evidence type="ECO:0000313" key="9">
    <source>
        <dbReference type="Proteomes" id="UP000072236"/>
    </source>
</evidence>
<evidence type="ECO:0000313" key="11">
    <source>
        <dbReference type="Proteomes" id="UP000323012"/>
    </source>
</evidence>
<dbReference type="OrthoDB" id="9767116at2"/>
<dbReference type="SUPFAM" id="SSF48239">
    <property type="entry name" value="Terpenoid cyclases/Protein prenyltransferases"/>
    <property type="match status" value="1"/>
</dbReference>
<dbReference type="Gene3D" id="2.60.40.1930">
    <property type="match status" value="1"/>
</dbReference>
<evidence type="ECO:0000259" key="4">
    <source>
        <dbReference type="SMART" id="SM01359"/>
    </source>
</evidence>
<dbReference type="SMART" id="SM01359">
    <property type="entry name" value="A2M_N_2"/>
    <property type="match status" value="1"/>
</dbReference>